<dbReference type="Proteomes" id="UP000886998">
    <property type="component" value="Unassembled WGS sequence"/>
</dbReference>
<name>A0A8X7CLQ6_9ARAC</name>
<accession>A0A8X7CLQ6</accession>
<comment type="caution">
    <text evidence="1">The sequence shown here is derived from an EMBL/GenBank/DDBJ whole genome shotgun (WGS) entry which is preliminary data.</text>
</comment>
<organism evidence="1 2">
    <name type="scientific">Trichonephila inaurata madagascariensis</name>
    <dbReference type="NCBI Taxonomy" id="2747483"/>
    <lineage>
        <taxon>Eukaryota</taxon>
        <taxon>Metazoa</taxon>
        <taxon>Ecdysozoa</taxon>
        <taxon>Arthropoda</taxon>
        <taxon>Chelicerata</taxon>
        <taxon>Arachnida</taxon>
        <taxon>Araneae</taxon>
        <taxon>Araneomorphae</taxon>
        <taxon>Entelegynae</taxon>
        <taxon>Araneoidea</taxon>
        <taxon>Nephilidae</taxon>
        <taxon>Trichonephila</taxon>
        <taxon>Trichonephila inaurata</taxon>
    </lineage>
</organism>
<proteinExistence type="predicted"/>
<evidence type="ECO:0000313" key="2">
    <source>
        <dbReference type="Proteomes" id="UP000886998"/>
    </source>
</evidence>
<gene>
    <name evidence="1" type="ORF">TNIN_216361</name>
</gene>
<protein>
    <submittedName>
        <fullName evidence="1">Uncharacterized protein</fullName>
    </submittedName>
</protein>
<keyword evidence="2" id="KW-1185">Reference proteome</keyword>
<dbReference type="AlphaFoldDB" id="A0A8X7CLQ6"/>
<dbReference type="EMBL" id="BMAV01022540">
    <property type="protein sequence ID" value="GFY77644.1"/>
    <property type="molecule type" value="Genomic_DNA"/>
</dbReference>
<reference evidence="1" key="1">
    <citation type="submission" date="2020-08" db="EMBL/GenBank/DDBJ databases">
        <title>Multicomponent nature underlies the extraordinary mechanical properties of spider dragline silk.</title>
        <authorList>
            <person name="Kono N."/>
            <person name="Nakamura H."/>
            <person name="Mori M."/>
            <person name="Yoshida Y."/>
            <person name="Ohtoshi R."/>
            <person name="Malay A.D."/>
            <person name="Moran D.A.P."/>
            <person name="Tomita M."/>
            <person name="Numata K."/>
            <person name="Arakawa K."/>
        </authorList>
    </citation>
    <scope>NUCLEOTIDE SEQUENCE</scope>
</reference>
<evidence type="ECO:0000313" key="1">
    <source>
        <dbReference type="EMBL" id="GFY77644.1"/>
    </source>
</evidence>
<sequence>MNTLFINKELKEERVTSPTRLPLKLLQVSDFYNSKRDNLSKQTSVLHLSPFEAVATRLHRAKEFKLTPTQRSFSA</sequence>